<proteinExistence type="predicted"/>
<protein>
    <recommendedName>
        <fullName evidence="2">BTB domain-containing protein</fullName>
    </recommendedName>
</protein>
<dbReference type="SUPFAM" id="SSF54695">
    <property type="entry name" value="POZ domain"/>
    <property type="match status" value="1"/>
</dbReference>
<accession>A0ABQ0LPV5</accession>
<evidence type="ECO:0000259" key="2">
    <source>
        <dbReference type="PROSITE" id="PS50097"/>
    </source>
</evidence>
<reference evidence="3" key="1">
    <citation type="submission" date="2014-09" db="EMBL/GenBank/DDBJ databases">
        <title>Genome sequence of the luminous mushroom Mycena chlorophos for searching fungal bioluminescence genes.</title>
        <authorList>
            <person name="Tanaka Y."/>
            <person name="Kasuga D."/>
            <person name="Oba Y."/>
            <person name="Hase S."/>
            <person name="Sato K."/>
            <person name="Oba Y."/>
            <person name="Sakakibara Y."/>
        </authorList>
    </citation>
    <scope>NUCLEOTIDE SEQUENCE</scope>
</reference>
<gene>
    <name evidence="3" type="ORF">MCHLO_10056</name>
</gene>
<feature type="compositionally biased region" description="Polar residues" evidence="1">
    <location>
        <begin position="1"/>
        <end position="21"/>
    </location>
</feature>
<dbReference type="InterPro" id="IPR011333">
    <property type="entry name" value="SKP1/BTB/POZ_sf"/>
</dbReference>
<feature type="compositionally biased region" description="Low complexity" evidence="1">
    <location>
        <begin position="35"/>
        <end position="83"/>
    </location>
</feature>
<name>A0ABQ0LPV5_MYCCL</name>
<dbReference type="PANTHER" id="PTHR24413">
    <property type="entry name" value="SPECKLE-TYPE POZ PROTEIN"/>
    <property type="match status" value="1"/>
</dbReference>
<dbReference type="CDD" id="cd18186">
    <property type="entry name" value="BTB_POZ_ZBTB_KLHL-like"/>
    <property type="match status" value="1"/>
</dbReference>
<organism evidence="3 4">
    <name type="scientific">Mycena chlorophos</name>
    <name type="common">Agaric fungus</name>
    <name type="synonym">Agaricus chlorophos</name>
    <dbReference type="NCBI Taxonomy" id="658473"/>
    <lineage>
        <taxon>Eukaryota</taxon>
        <taxon>Fungi</taxon>
        <taxon>Dikarya</taxon>
        <taxon>Basidiomycota</taxon>
        <taxon>Agaricomycotina</taxon>
        <taxon>Agaricomycetes</taxon>
        <taxon>Agaricomycetidae</taxon>
        <taxon>Agaricales</taxon>
        <taxon>Marasmiineae</taxon>
        <taxon>Mycenaceae</taxon>
        <taxon>Mycena</taxon>
    </lineage>
</organism>
<dbReference type="InterPro" id="IPR000210">
    <property type="entry name" value="BTB/POZ_dom"/>
</dbReference>
<dbReference type="Pfam" id="PF00651">
    <property type="entry name" value="BTB"/>
    <property type="match status" value="1"/>
</dbReference>
<sequence>MSDLARTSSPLSSSPGRNTGETFERPTWPWQSRYSTGLNRRSSSLSTSSLQAAWDPSASPTARPVSASSTSSTSQSGSGWQSSSTMRASTVYGASAQQPDENIRQWSFMGFEWVVRDVHKLRDFVEGIVESEDGAELEAESFEVLKGAPLIGDDKFKLEIARPTVGETSVAKPAALTLYITSLLDFAHNPSYEMSASIMVAIKSQDDRVGARAEWVWEFWHSDWIFRHEAEVWDCSLPPISALLENGRIRDADSFTIAVQIHCPLGPFFPQQPTAYYVPRDLLEGLEASLDNPNTGDVRFVCLERMTHDSEVPGTPMSDSSPRRPSSSTSSHSPFATHTTARKRVIYAHSDILTRRSDYFATMLSSSFAETKILPGDRKIYTIVVEEADFETIYWLLKYCYANWLHFKENDDPRLAVEGIGAGWSARWLSARGGEWDWKTFSKISGDESTVADARSATSADSVGPEATTPASSKGKSFAESSSSRSSPQTSRSTAAAQTKSTSNATSTGPSRQPPATSSARRPPQPMSVATGGMPRSKPVPISAAGSAGYSSNHYPISPRTSRSQVLPAADPHPHPTPAPPAASALSIYQVAHRYAMPTLAALALDHMMSTITPSSAFGLLLATSVWDELRSLVEDYVVEKWDEVSTCPEFELCCREVSAGEWGTEGGKTMMNLFRRLRSPAYARP</sequence>
<dbReference type="EMBL" id="DF848075">
    <property type="protein sequence ID" value="GAT53056.1"/>
    <property type="molecule type" value="Genomic_DNA"/>
</dbReference>
<feature type="region of interest" description="Disordered" evidence="1">
    <location>
        <begin position="309"/>
        <end position="336"/>
    </location>
</feature>
<evidence type="ECO:0000313" key="4">
    <source>
        <dbReference type="Proteomes" id="UP000815677"/>
    </source>
</evidence>
<feature type="region of interest" description="Disordered" evidence="1">
    <location>
        <begin position="1"/>
        <end position="83"/>
    </location>
</feature>
<evidence type="ECO:0000256" key="1">
    <source>
        <dbReference type="SAM" id="MobiDB-lite"/>
    </source>
</evidence>
<keyword evidence="4" id="KW-1185">Reference proteome</keyword>
<feature type="region of interest" description="Disordered" evidence="1">
    <location>
        <begin position="449"/>
        <end position="582"/>
    </location>
</feature>
<feature type="compositionally biased region" description="Low complexity" evidence="1">
    <location>
        <begin position="471"/>
        <end position="508"/>
    </location>
</feature>
<dbReference type="Gene3D" id="3.30.710.10">
    <property type="entry name" value="Potassium Channel Kv1.1, Chain A"/>
    <property type="match status" value="1"/>
</dbReference>
<feature type="compositionally biased region" description="Polar residues" evidence="1">
    <location>
        <begin position="549"/>
        <end position="565"/>
    </location>
</feature>
<feature type="domain" description="BTB" evidence="2">
    <location>
        <begin position="331"/>
        <end position="409"/>
    </location>
</feature>
<feature type="compositionally biased region" description="Low complexity" evidence="1">
    <location>
        <begin position="315"/>
        <end position="336"/>
    </location>
</feature>
<dbReference type="PROSITE" id="PS50097">
    <property type="entry name" value="BTB"/>
    <property type="match status" value="1"/>
</dbReference>
<feature type="compositionally biased region" description="Polar residues" evidence="1">
    <location>
        <begin position="509"/>
        <end position="520"/>
    </location>
</feature>
<dbReference type="Proteomes" id="UP000815677">
    <property type="component" value="Unassembled WGS sequence"/>
</dbReference>
<evidence type="ECO:0000313" key="3">
    <source>
        <dbReference type="EMBL" id="GAT53056.1"/>
    </source>
</evidence>